<sequence length="193" mass="20857">MRLSSFQLVVLVVFTTCCFGFASGDIAVKTNGVEAYSNTGGQANRYLKGSETVTNGEDGATTFEGLRKRDTTATKERKLVNYEDEDREFSALTKVKTLFQKIPYASKLTTLVKNNPNFIKTKAYLEKNPLIMKIKAAVGKKPIQVTAGDAKAVKEAAKQRPAAVSVLISLLKMLAIVGVISLAAGALAYFLVP</sequence>
<protein>
    <submittedName>
        <fullName evidence="3">Unnamed protein product</fullName>
    </submittedName>
</protein>
<keyword evidence="2" id="KW-0732">Signal</keyword>
<accession>A0A9W6X183</accession>
<name>A0A9W6X183_9STRA</name>
<dbReference type="AlphaFoldDB" id="A0A9W6X183"/>
<feature type="signal peptide" evidence="2">
    <location>
        <begin position="1"/>
        <end position="20"/>
    </location>
</feature>
<keyword evidence="4" id="KW-1185">Reference proteome</keyword>
<dbReference type="OrthoDB" id="168408at2759"/>
<gene>
    <name evidence="3" type="ORF">Plil01_001101800</name>
</gene>
<evidence type="ECO:0000313" key="3">
    <source>
        <dbReference type="EMBL" id="GMF26505.1"/>
    </source>
</evidence>
<dbReference type="EMBL" id="BSXW01000610">
    <property type="protein sequence ID" value="GMF26505.1"/>
    <property type="molecule type" value="Genomic_DNA"/>
</dbReference>
<proteinExistence type="predicted"/>
<evidence type="ECO:0000256" key="2">
    <source>
        <dbReference type="SAM" id="SignalP"/>
    </source>
</evidence>
<organism evidence="3 4">
    <name type="scientific">Phytophthora lilii</name>
    <dbReference type="NCBI Taxonomy" id="2077276"/>
    <lineage>
        <taxon>Eukaryota</taxon>
        <taxon>Sar</taxon>
        <taxon>Stramenopiles</taxon>
        <taxon>Oomycota</taxon>
        <taxon>Peronosporomycetes</taxon>
        <taxon>Peronosporales</taxon>
        <taxon>Peronosporaceae</taxon>
        <taxon>Phytophthora</taxon>
    </lineage>
</organism>
<comment type="caution">
    <text evidence="3">The sequence shown here is derived from an EMBL/GenBank/DDBJ whole genome shotgun (WGS) entry which is preliminary data.</text>
</comment>
<evidence type="ECO:0000313" key="4">
    <source>
        <dbReference type="Proteomes" id="UP001165083"/>
    </source>
</evidence>
<keyword evidence="1" id="KW-1133">Transmembrane helix</keyword>
<keyword evidence="1" id="KW-0812">Transmembrane</keyword>
<evidence type="ECO:0000256" key="1">
    <source>
        <dbReference type="SAM" id="Phobius"/>
    </source>
</evidence>
<feature type="transmembrane region" description="Helical" evidence="1">
    <location>
        <begin position="170"/>
        <end position="192"/>
    </location>
</feature>
<keyword evidence="1" id="KW-0472">Membrane</keyword>
<dbReference type="Proteomes" id="UP001165083">
    <property type="component" value="Unassembled WGS sequence"/>
</dbReference>
<reference evidence="3" key="1">
    <citation type="submission" date="2023-04" db="EMBL/GenBank/DDBJ databases">
        <title>Phytophthora lilii NBRC 32176.</title>
        <authorList>
            <person name="Ichikawa N."/>
            <person name="Sato H."/>
            <person name="Tonouchi N."/>
        </authorList>
    </citation>
    <scope>NUCLEOTIDE SEQUENCE</scope>
    <source>
        <strain evidence="3">NBRC 32176</strain>
    </source>
</reference>
<feature type="chain" id="PRO_5040800357" evidence="2">
    <location>
        <begin position="21"/>
        <end position="193"/>
    </location>
</feature>